<keyword evidence="3" id="KW-1185">Reference proteome</keyword>
<dbReference type="EMBL" id="JAUJYN010000010">
    <property type="protein sequence ID" value="KAK1262466.1"/>
    <property type="molecule type" value="Genomic_DNA"/>
</dbReference>
<dbReference type="Pfam" id="PF14009">
    <property type="entry name" value="PADRE"/>
    <property type="match status" value="1"/>
</dbReference>
<accession>A0AAV9AEC0</accession>
<dbReference type="AlphaFoldDB" id="A0AAV9AEC0"/>
<gene>
    <name evidence="2" type="ORF">QJS04_geneDACA020303</name>
    <name evidence="1" type="ORF">QJS04_geneDACA020362</name>
</gene>
<organism evidence="2 3">
    <name type="scientific">Acorus gramineus</name>
    <name type="common">Dwarf sweet flag</name>
    <dbReference type="NCBI Taxonomy" id="55184"/>
    <lineage>
        <taxon>Eukaryota</taxon>
        <taxon>Viridiplantae</taxon>
        <taxon>Streptophyta</taxon>
        <taxon>Embryophyta</taxon>
        <taxon>Tracheophyta</taxon>
        <taxon>Spermatophyta</taxon>
        <taxon>Magnoliopsida</taxon>
        <taxon>Liliopsida</taxon>
        <taxon>Acoraceae</taxon>
        <taxon>Acorus</taxon>
    </lineage>
</organism>
<reference evidence="2" key="2">
    <citation type="submission" date="2023-06" db="EMBL/GenBank/DDBJ databases">
        <authorList>
            <person name="Ma L."/>
            <person name="Liu K.-W."/>
            <person name="Li Z."/>
            <person name="Hsiao Y.-Y."/>
            <person name="Qi Y."/>
            <person name="Fu T."/>
            <person name="Tang G."/>
            <person name="Zhang D."/>
            <person name="Sun W.-H."/>
            <person name="Liu D.-K."/>
            <person name="Li Y."/>
            <person name="Chen G.-Z."/>
            <person name="Liu X.-D."/>
            <person name="Liao X.-Y."/>
            <person name="Jiang Y.-T."/>
            <person name="Yu X."/>
            <person name="Hao Y."/>
            <person name="Huang J."/>
            <person name="Zhao X.-W."/>
            <person name="Ke S."/>
            <person name="Chen Y.-Y."/>
            <person name="Wu W.-L."/>
            <person name="Hsu J.-L."/>
            <person name="Lin Y.-F."/>
            <person name="Huang M.-D."/>
            <person name="Li C.-Y."/>
            <person name="Huang L."/>
            <person name="Wang Z.-W."/>
            <person name="Zhao X."/>
            <person name="Zhong W.-Y."/>
            <person name="Peng D.-H."/>
            <person name="Ahmad S."/>
            <person name="Lan S."/>
            <person name="Zhang J.-S."/>
            <person name="Tsai W.-C."/>
            <person name="Van De Peer Y."/>
            <person name="Liu Z.-J."/>
        </authorList>
    </citation>
    <scope>NUCLEOTIDE SEQUENCE</scope>
    <source>
        <strain evidence="2">SCP</strain>
        <tissue evidence="2">Leaves</tissue>
    </source>
</reference>
<dbReference type="PANTHER" id="PTHR33148:SF2">
    <property type="entry name" value="DUF4228 DOMAIN-CONTAINING PROTEIN"/>
    <property type="match status" value="1"/>
</dbReference>
<dbReference type="PANTHER" id="PTHR33148">
    <property type="entry name" value="PLASTID MOVEMENT IMPAIRED PROTEIN-RELATED"/>
    <property type="match status" value="1"/>
</dbReference>
<dbReference type="Proteomes" id="UP001179952">
    <property type="component" value="Unassembled WGS sequence"/>
</dbReference>
<proteinExistence type="predicted"/>
<dbReference type="InterPro" id="IPR025322">
    <property type="entry name" value="PADRE_dom"/>
</dbReference>
<evidence type="ECO:0000313" key="2">
    <source>
        <dbReference type="EMBL" id="KAK1262466.1"/>
    </source>
</evidence>
<dbReference type="EMBL" id="JAUJYN010000010">
    <property type="protein sequence ID" value="KAK1262101.1"/>
    <property type="molecule type" value="Genomic_DNA"/>
</dbReference>
<protein>
    <submittedName>
        <fullName evidence="2">Uncharacterized protein</fullName>
    </submittedName>
</protein>
<evidence type="ECO:0000313" key="1">
    <source>
        <dbReference type="EMBL" id="KAK1262101.1"/>
    </source>
</evidence>
<comment type="caution">
    <text evidence="2">The sequence shown here is derived from an EMBL/GenBank/DDBJ whole genome shotgun (WGS) entry which is preliminary data.</text>
</comment>
<sequence>MGNCVVLLRSPPERLLRIVKSDGKILEYKTSTLVREILVNFKGYAIGSSRKATKNLPPEHQLRVGRVYYLFPLVIPSSASADRTVQAKTENQGGCTRIKVIITKQQLQELLLKKSSVEEVLVGMEKGVVDGLQSIASWRPMLETIPEGCERFTD</sequence>
<reference evidence="2" key="1">
    <citation type="journal article" date="2023" name="Nat. Commun.">
        <title>Diploid and tetraploid genomes of Acorus and the evolution of monocots.</title>
        <authorList>
            <person name="Ma L."/>
            <person name="Liu K.W."/>
            <person name="Li Z."/>
            <person name="Hsiao Y.Y."/>
            <person name="Qi Y."/>
            <person name="Fu T."/>
            <person name="Tang G.D."/>
            <person name="Zhang D."/>
            <person name="Sun W.H."/>
            <person name="Liu D.K."/>
            <person name="Li Y."/>
            <person name="Chen G.Z."/>
            <person name="Liu X.D."/>
            <person name="Liao X.Y."/>
            <person name="Jiang Y.T."/>
            <person name="Yu X."/>
            <person name="Hao Y."/>
            <person name="Huang J."/>
            <person name="Zhao X.W."/>
            <person name="Ke S."/>
            <person name="Chen Y.Y."/>
            <person name="Wu W.L."/>
            <person name="Hsu J.L."/>
            <person name="Lin Y.F."/>
            <person name="Huang M.D."/>
            <person name="Li C.Y."/>
            <person name="Huang L."/>
            <person name="Wang Z.W."/>
            <person name="Zhao X."/>
            <person name="Zhong W.Y."/>
            <person name="Peng D.H."/>
            <person name="Ahmad S."/>
            <person name="Lan S."/>
            <person name="Zhang J.S."/>
            <person name="Tsai W.C."/>
            <person name="Van de Peer Y."/>
            <person name="Liu Z.J."/>
        </authorList>
    </citation>
    <scope>NUCLEOTIDE SEQUENCE</scope>
    <source>
        <strain evidence="2">SCP</strain>
    </source>
</reference>
<evidence type="ECO:0000313" key="3">
    <source>
        <dbReference type="Proteomes" id="UP001179952"/>
    </source>
</evidence>
<name>A0AAV9AEC0_ACOGR</name>